<sequence>MSAAAAASGSSSAAAATAVATASTAAAQASSAAAAAAAAASSQPDFLTLILELDPRRLLSDPTSARLLLEGDGSEISSGSGSGSSELFTAHLLPALLIFLNAHIALQHGNGLAIYLATPSSPTRLIYTSAPGRIAASSAAAQQQESESRPDPNTYQHFGVVNRALWAAVRAAVQDAADHDAAREDEDSSSGHEDEDDGEAGQRRRKKRRRKGPMTGTGPLVSALSQALAHLNNIPPSSSSSSSSAAQASSLPSGHSASILPRANASAPSSSSKGATESVAGGGLSSWRPRILILSTLDGGAGGPTAGGKGSGSGVGSAAAMAYVPLMNCIFAAQKRSILIDVLKLCPGQDVVFLQQAAHLTGGNYLRLDLDEKGDAVALSSTRNQQGGRNGSAGTKQPPLSLLQVLMTTFLPSRDLRYFPPSLAFSSSTPSAGTGVGILRLPTLDSVDFRAACFCHRTVVDVGFVCSVCLSIFCEPRKECLICGSRFPRSTMRRFADEDKISTALLAFNASTAAQAR</sequence>
<keyword evidence="10 14" id="KW-0804">Transcription</keyword>
<dbReference type="InterPro" id="IPR004600">
    <property type="entry name" value="TFIIH_Tfb4/GTF2H3"/>
</dbReference>
<dbReference type="EMBL" id="JAPDMQ010000040">
    <property type="protein sequence ID" value="KAK0538779.1"/>
    <property type="molecule type" value="Genomic_DNA"/>
</dbReference>
<dbReference type="Pfam" id="PF03850">
    <property type="entry name" value="Tfb4"/>
    <property type="match status" value="2"/>
</dbReference>
<proteinExistence type="inferred from homology"/>
<dbReference type="GO" id="GO:0008270">
    <property type="term" value="F:zinc ion binding"/>
    <property type="evidence" value="ECO:0007669"/>
    <property type="project" value="UniProtKB-KW"/>
</dbReference>
<evidence type="ECO:0000256" key="7">
    <source>
        <dbReference type="ARBA" id="ARBA00022771"/>
    </source>
</evidence>
<evidence type="ECO:0000313" key="16">
    <source>
        <dbReference type="EMBL" id="KAK0538779.1"/>
    </source>
</evidence>
<keyword evidence="7 14" id="KW-0863">Zinc-finger</keyword>
<feature type="region of interest" description="Disordered" evidence="15">
    <location>
        <begin position="176"/>
        <end position="220"/>
    </location>
</feature>
<dbReference type="GO" id="GO:0006289">
    <property type="term" value="P:nucleotide-excision repair"/>
    <property type="evidence" value="ECO:0007669"/>
    <property type="project" value="UniProtKB-UniRule"/>
</dbReference>
<evidence type="ECO:0000256" key="4">
    <source>
        <dbReference type="ARBA" id="ARBA00021280"/>
    </source>
</evidence>
<dbReference type="GO" id="GO:0005675">
    <property type="term" value="C:transcription factor TFIIH holo complex"/>
    <property type="evidence" value="ECO:0007669"/>
    <property type="project" value="UniProtKB-UniRule"/>
</dbReference>
<keyword evidence="6 14" id="KW-0227">DNA damage</keyword>
<keyword evidence="9 14" id="KW-0805">Transcription regulation</keyword>
<dbReference type="PANTHER" id="PTHR12831">
    <property type="entry name" value="TRANSCRIPTION INITIATION FACTOR IIH TFIIH , POLYPEPTIDE 3-RELATED"/>
    <property type="match status" value="1"/>
</dbReference>
<accession>A0AAN6GG49</accession>
<gene>
    <name evidence="16" type="primary">TFB4</name>
    <name evidence="16" type="ORF">OC842_001198</name>
</gene>
<dbReference type="InterPro" id="IPR036465">
    <property type="entry name" value="vWFA_dom_sf"/>
</dbReference>
<evidence type="ECO:0000256" key="2">
    <source>
        <dbReference type="ARBA" id="ARBA00004123"/>
    </source>
</evidence>
<evidence type="ECO:0000256" key="10">
    <source>
        <dbReference type="ARBA" id="ARBA00023163"/>
    </source>
</evidence>
<evidence type="ECO:0000256" key="15">
    <source>
        <dbReference type="SAM" id="MobiDB-lite"/>
    </source>
</evidence>
<name>A0AAN6GG49_9BASI</name>
<keyword evidence="11 14" id="KW-0234">DNA repair</keyword>
<protein>
    <recommendedName>
        <fullName evidence="4 14">General transcription and DNA repair factor IIH subunit TFB4</fullName>
        <shortName evidence="14">TFIIH subunit TFB4</shortName>
    </recommendedName>
    <alternativeName>
        <fullName evidence="13 14">RNA polymerase II transcription factor B subunit 4</fullName>
    </alternativeName>
</protein>
<comment type="subunit">
    <text evidence="14">Component of the 7-subunit TFIIH core complex composed of XPB/SSL2, XPD/RAD3, SSL1, TFB1, TFB2, TFB4 and TFB5, which is active in NER. The core complex associates with the 3-subunit CTD-kinase module TFIIK composed of CCL1, KIN28 and TFB3 to form the 10-subunit holoenzyme (holo-TFIIH) active in transcription.</text>
</comment>
<comment type="caution">
    <text evidence="16">The sequence shown here is derived from an EMBL/GenBank/DDBJ whole genome shotgun (WGS) entry which is preliminary data.</text>
</comment>
<evidence type="ECO:0000256" key="12">
    <source>
        <dbReference type="ARBA" id="ARBA00023242"/>
    </source>
</evidence>
<dbReference type="GO" id="GO:0006355">
    <property type="term" value="P:regulation of DNA-templated transcription"/>
    <property type="evidence" value="ECO:0007669"/>
    <property type="project" value="InterPro"/>
</dbReference>
<evidence type="ECO:0000256" key="9">
    <source>
        <dbReference type="ARBA" id="ARBA00023015"/>
    </source>
</evidence>
<evidence type="ECO:0000256" key="11">
    <source>
        <dbReference type="ARBA" id="ARBA00023204"/>
    </source>
</evidence>
<evidence type="ECO:0000256" key="6">
    <source>
        <dbReference type="ARBA" id="ARBA00022763"/>
    </source>
</evidence>
<dbReference type="GO" id="GO:0000439">
    <property type="term" value="C:transcription factor TFIIH core complex"/>
    <property type="evidence" value="ECO:0007669"/>
    <property type="project" value="UniProtKB-UniRule"/>
</dbReference>
<keyword evidence="12 14" id="KW-0539">Nucleus</keyword>
<evidence type="ECO:0000256" key="14">
    <source>
        <dbReference type="RuleBase" id="RU368090"/>
    </source>
</evidence>
<evidence type="ECO:0000256" key="1">
    <source>
        <dbReference type="ARBA" id="ARBA00002817"/>
    </source>
</evidence>
<dbReference type="AlphaFoldDB" id="A0AAN6GG49"/>
<keyword evidence="17" id="KW-1185">Reference proteome</keyword>
<feature type="compositionally biased region" description="Basic residues" evidence="15">
    <location>
        <begin position="203"/>
        <end position="212"/>
    </location>
</feature>
<evidence type="ECO:0000256" key="13">
    <source>
        <dbReference type="ARBA" id="ARBA00033341"/>
    </source>
</evidence>
<feature type="compositionally biased region" description="Low complexity" evidence="15">
    <location>
        <begin position="235"/>
        <end position="253"/>
    </location>
</feature>
<evidence type="ECO:0000256" key="5">
    <source>
        <dbReference type="ARBA" id="ARBA00022723"/>
    </source>
</evidence>
<comment type="subcellular location">
    <subcellularLocation>
        <location evidence="2 14">Nucleus</location>
    </subcellularLocation>
</comment>
<feature type="compositionally biased region" description="Low complexity" evidence="15">
    <location>
        <begin position="263"/>
        <end position="278"/>
    </location>
</feature>
<evidence type="ECO:0000313" key="17">
    <source>
        <dbReference type="Proteomes" id="UP001176521"/>
    </source>
</evidence>
<feature type="compositionally biased region" description="Acidic residues" evidence="15">
    <location>
        <begin position="183"/>
        <end position="199"/>
    </location>
</feature>
<comment type="similarity">
    <text evidence="3 14">Belongs to the TFB4 family.</text>
</comment>
<feature type="region of interest" description="Disordered" evidence="15">
    <location>
        <begin position="232"/>
        <end position="282"/>
    </location>
</feature>
<keyword evidence="5 14" id="KW-0479">Metal-binding</keyword>
<keyword evidence="8 14" id="KW-0862">Zinc</keyword>
<dbReference type="Proteomes" id="UP001176521">
    <property type="component" value="Unassembled WGS sequence"/>
</dbReference>
<comment type="function">
    <text evidence="1 14">Component of the general transcription and DNA repair factor IIH (TFIIH) core complex, which is involved in general and transcription-coupled nucleotide excision repair (NER) of damaged DNA and, when complexed to TFIIK, in RNA transcription by RNA polymerase II. In NER, TFIIH acts by opening DNA around the lesion to allow the excision of the damaged oligonucleotide and its replacement by a new DNA fragment. In transcription, TFIIH has an essential role in transcription initiation. When the pre-initiation complex (PIC) has been established, TFIIH is required for promoter opening and promoter escape. Phosphorylation of the C-terminal tail (CTD) of the largest subunit of RNA polymerase II by the kinase module TFIIK controls the initiation of transcription.</text>
</comment>
<dbReference type="PANTHER" id="PTHR12831:SF0">
    <property type="entry name" value="GENERAL TRANSCRIPTION FACTOR IIH SUBUNIT 3"/>
    <property type="match status" value="1"/>
</dbReference>
<dbReference type="Gene3D" id="3.40.50.410">
    <property type="entry name" value="von Willebrand factor, type A domain"/>
    <property type="match status" value="1"/>
</dbReference>
<feature type="region of interest" description="Disordered" evidence="15">
    <location>
        <begin position="137"/>
        <end position="156"/>
    </location>
</feature>
<organism evidence="16 17">
    <name type="scientific">Tilletia horrida</name>
    <dbReference type="NCBI Taxonomy" id="155126"/>
    <lineage>
        <taxon>Eukaryota</taxon>
        <taxon>Fungi</taxon>
        <taxon>Dikarya</taxon>
        <taxon>Basidiomycota</taxon>
        <taxon>Ustilaginomycotina</taxon>
        <taxon>Exobasidiomycetes</taxon>
        <taxon>Tilletiales</taxon>
        <taxon>Tilletiaceae</taxon>
        <taxon>Tilletia</taxon>
    </lineage>
</organism>
<reference evidence="16" key="1">
    <citation type="journal article" date="2023" name="PhytoFront">
        <title>Draft Genome Resources of Seven Strains of Tilletia horrida, Causal Agent of Kernel Smut of Rice.</title>
        <authorList>
            <person name="Khanal S."/>
            <person name="Antony Babu S."/>
            <person name="Zhou X.G."/>
        </authorList>
    </citation>
    <scope>NUCLEOTIDE SEQUENCE</scope>
    <source>
        <strain evidence="16">TX3</strain>
    </source>
</reference>
<evidence type="ECO:0000256" key="8">
    <source>
        <dbReference type="ARBA" id="ARBA00022833"/>
    </source>
</evidence>
<evidence type="ECO:0000256" key="3">
    <source>
        <dbReference type="ARBA" id="ARBA00005273"/>
    </source>
</evidence>